<dbReference type="Proteomes" id="UP001432322">
    <property type="component" value="Unassembled WGS sequence"/>
</dbReference>
<evidence type="ECO:0000313" key="1">
    <source>
        <dbReference type="EMBL" id="GMT30257.1"/>
    </source>
</evidence>
<keyword evidence="2" id="KW-1185">Reference proteome</keyword>
<name>A0AAV5WGU6_9BILA</name>
<organism evidence="1 2">
    <name type="scientific">Pristionchus fissidentatus</name>
    <dbReference type="NCBI Taxonomy" id="1538716"/>
    <lineage>
        <taxon>Eukaryota</taxon>
        <taxon>Metazoa</taxon>
        <taxon>Ecdysozoa</taxon>
        <taxon>Nematoda</taxon>
        <taxon>Chromadorea</taxon>
        <taxon>Rhabditida</taxon>
        <taxon>Rhabditina</taxon>
        <taxon>Diplogasteromorpha</taxon>
        <taxon>Diplogasteroidea</taxon>
        <taxon>Neodiplogasteridae</taxon>
        <taxon>Pristionchus</taxon>
    </lineage>
</organism>
<dbReference type="EMBL" id="BTSY01000005">
    <property type="protein sequence ID" value="GMT30257.1"/>
    <property type="molecule type" value="Genomic_DNA"/>
</dbReference>
<feature type="non-terminal residue" evidence="1">
    <location>
        <position position="1"/>
    </location>
</feature>
<protein>
    <submittedName>
        <fullName evidence="1">Uncharacterized protein</fullName>
    </submittedName>
</protein>
<comment type="caution">
    <text evidence="1">The sequence shown here is derived from an EMBL/GenBank/DDBJ whole genome shotgun (WGS) entry which is preliminary data.</text>
</comment>
<dbReference type="AlphaFoldDB" id="A0AAV5WGU6"/>
<proteinExistence type="predicted"/>
<accession>A0AAV5WGU6</accession>
<gene>
    <name evidence="1" type="ORF">PFISCL1PPCAC_21554</name>
</gene>
<reference evidence="1" key="1">
    <citation type="submission" date="2023-10" db="EMBL/GenBank/DDBJ databases">
        <title>Genome assembly of Pristionchus species.</title>
        <authorList>
            <person name="Yoshida K."/>
            <person name="Sommer R.J."/>
        </authorList>
    </citation>
    <scope>NUCLEOTIDE SEQUENCE</scope>
    <source>
        <strain evidence="1">RS5133</strain>
    </source>
</reference>
<sequence>LHTAILQMEDHKVKLMAERSKVVRKRKELEDMIDKTNNEIAAKFSAIIAQAFTRCWDLMEQTKKMASSRYEKLDQRVAEIDRLVENISIGAELSYRCERIHPITMRRLVQLSATAIVDRASQLHKKFKFDDSSAIEYRPMLQVSSNSNVLNHIANFGKVILTNLTNDLGEKFQFRTIPTPLVSHAECRKLEELVAFTRFYEKAVTPKTCAKDGFRELPFQLGLRNLGNFCGSIDILLSRFFTKLSHNTSHNSSPSNNAPH</sequence>
<evidence type="ECO:0000313" key="2">
    <source>
        <dbReference type="Proteomes" id="UP001432322"/>
    </source>
</evidence>